<dbReference type="Gene3D" id="3.10.20.30">
    <property type="match status" value="1"/>
</dbReference>
<evidence type="ECO:0008006" key="3">
    <source>
        <dbReference type="Google" id="ProtNLM"/>
    </source>
</evidence>
<dbReference type="CDD" id="cd00565">
    <property type="entry name" value="Ubl_ThiS"/>
    <property type="match status" value="1"/>
</dbReference>
<dbReference type="InterPro" id="IPR016155">
    <property type="entry name" value="Mopterin_synth/thiamin_S_b"/>
</dbReference>
<sequence>MVELIINGSRREVEAATVVDVVRELGLAGRPVVAEVDGAVLTEEQWASTEVRTGMNIELVHFVGGG</sequence>
<protein>
    <recommendedName>
        <fullName evidence="3">Thiamine biosynthesis protein ThiS</fullName>
    </recommendedName>
</protein>
<reference evidence="2" key="1">
    <citation type="journal article" date="2019" name="Int. J. Syst. Evol. Microbiol.">
        <title>The Global Catalogue of Microorganisms (GCM) 10K type strain sequencing project: providing services to taxonomists for standard genome sequencing and annotation.</title>
        <authorList>
            <consortium name="The Broad Institute Genomics Platform"/>
            <consortium name="The Broad Institute Genome Sequencing Center for Infectious Disease"/>
            <person name="Wu L."/>
            <person name="Ma J."/>
        </authorList>
    </citation>
    <scope>NUCLEOTIDE SEQUENCE [LARGE SCALE GENOMIC DNA]</scope>
    <source>
        <strain evidence="2">CGMCC 1.6964</strain>
    </source>
</reference>
<dbReference type="Pfam" id="PF02597">
    <property type="entry name" value="ThiS"/>
    <property type="match status" value="1"/>
</dbReference>
<dbReference type="SUPFAM" id="SSF54285">
    <property type="entry name" value="MoaD/ThiS"/>
    <property type="match status" value="1"/>
</dbReference>
<comment type="caution">
    <text evidence="1">The sequence shown here is derived from an EMBL/GenBank/DDBJ whole genome shotgun (WGS) entry which is preliminary data.</text>
</comment>
<dbReference type="PANTHER" id="PTHR34472:SF1">
    <property type="entry name" value="SULFUR CARRIER PROTEIN THIS"/>
    <property type="match status" value="1"/>
</dbReference>
<dbReference type="EMBL" id="BMLN01000002">
    <property type="protein sequence ID" value="GGN94770.1"/>
    <property type="molecule type" value="Genomic_DNA"/>
</dbReference>
<evidence type="ECO:0000313" key="2">
    <source>
        <dbReference type="Proteomes" id="UP000606653"/>
    </source>
</evidence>
<proteinExistence type="predicted"/>
<organism evidence="1 2">
    <name type="scientific">Saccharibacillus kuerlensis</name>
    <dbReference type="NCBI Taxonomy" id="459527"/>
    <lineage>
        <taxon>Bacteria</taxon>
        <taxon>Bacillati</taxon>
        <taxon>Bacillota</taxon>
        <taxon>Bacilli</taxon>
        <taxon>Bacillales</taxon>
        <taxon>Paenibacillaceae</taxon>
        <taxon>Saccharibacillus</taxon>
    </lineage>
</organism>
<dbReference type="InterPro" id="IPR010035">
    <property type="entry name" value="Thi_S"/>
</dbReference>
<evidence type="ECO:0000313" key="1">
    <source>
        <dbReference type="EMBL" id="GGN94770.1"/>
    </source>
</evidence>
<dbReference type="InterPro" id="IPR012675">
    <property type="entry name" value="Beta-grasp_dom_sf"/>
</dbReference>
<dbReference type="NCBIfam" id="TIGR01683">
    <property type="entry name" value="thiS"/>
    <property type="match status" value="1"/>
</dbReference>
<keyword evidence="2" id="KW-1185">Reference proteome</keyword>
<dbReference type="InterPro" id="IPR003749">
    <property type="entry name" value="ThiS/MoaD-like"/>
</dbReference>
<name>A0ABQ2KWC5_9BACL</name>
<dbReference type="RefSeq" id="WP_018977038.1">
    <property type="nucleotide sequence ID" value="NZ_BMLN01000002.1"/>
</dbReference>
<dbReference type="Proteomes" id="UP000606653">
    <property type="component" value="Unassembled WGS sequence"/>
</dbReference>
<accession>A0ABQ2KWC5</accession>
<gene>
    <name evidence="1" type="ORF">GCM10010969_09790</name>
</gene>
<dbReference type="PANTHER" id="PTHR34472">
    <property type="entry name" value="SULFUR CARRIER PROTEIN THIS"/>
    <property type="match status" value="1"/>
</dbReference>